<comment type="function">
    <text evidence="6">Catalyzes the hydrolysis of queuosine 5'-phosphate, releasing the nucleobase queuine (q). Is required for salvage of queuine from exogenous queuosine (Q) that is imported and then converted to queuosine 5'-phosphate intracellularly.</text>
</comment>
<organism evidence="7 8">
    <name type="scientific">Plectus sambesii</name>
    <dbReference type="NCBI Taxonomy" id="2011161"/>
    <lineage>
        <taxon>Eukaryota</taxon>
        <taxon>Metazoa</taxon>
        <taxon>Ecdysozoa</taxon>
        <taxon>Nematoda</taxon>
        <taxon>Chromadorea</taxon>
        <taxon>Plectida</taxon>
        <taxon>Plectina</taxon>
        <taxon>Plectoidea</taxon>
        <taxon>Plectidae</taxon>
        <taxon>Plectus</taxon>
    </lineage>
</organism>
<comment type="similarity">
    <text evidence="2 6">Belongs to the QNG1 protein family.</text>
</comment>
<sequence>IFDAVKSGAIRESDFDAHDLHPKGKDQAAVDWVFLMDVINFSFWSEADDGVSKFLVTYNSKTYSGYFAACACVNRALDNGIPVTSAQYMAKVTKEELEQIFLSDTGSSFYSFSYSTV</sequence>
<dbReference type="InterPro" id="IPR019438">
    <property type="entry name" value="Q_salvage"/>
</dbReference>
<evidence type="ECO:0000256" key="5">
    <source>
        <dbReference type="ARBA" id="ARBA00048204"/>
    </source>
</evidence>
<dbReference type="PANTHER" id="PTHR21314:SF0">
    <property type="entry name" value="QUEUOSINE 5'-PHOSPHATE N-GLYCOSYLASE_HYDROLASE"/>
    <property type="match status" value="1"/>
</dbReference>
<protein>
    <recommendedName>
        <fullName evidence="3 6">Queuosine 5'-phosphate N-glycosylase/hydrolase</fullName>
        <ecNumber evidence="6">3.2.2.-</ecNumber>
    </recommendedName>
    <alternativeName>
        <fullName evidence="4 6">Queuosine-nucleotide N-glycosylase/hydrolase</fullName>
    </alternativeName>
</protein>
<evidence type="ECO:0000256" key="3">
    <source>
        <dbReference type="ARBA" id="ARBA00035306"/>
    </source>
</evidence>
<name>A0A914UWV2_9BILA</name>
<dbReference type="Proteomes" id="UP000887566">
    <property type="component" value="Unplaced"/>
</dbReference>
<evidence type="ECO:0000256" key="2">
    <source>
        <dbReference type="ARBA" id="ARBA00035119"/>
    </source>
</evidence>
<evidence type="ECO:0000256" key="1">
    <source>
        <dbReference type="ARBA" id="ARBA00022801"/>
    </source>
</evidence>
<comment type="catalytic activity">
    <reaction evidence="5 6">
        <text>queuosine 5'-phosphate + H2O = queuine + D-ribose 5-phosphate</text>
        <dbReference type="Rhea" id="RHEA:75387"/>
        <dbReference type="ChEBI" id="CHEBI:15377"/>
        <dbReference type="ChEBI" id="CHEBI:17433"/>
        <dbReference type="ChEBI" id="CHEBI:78346"/>
        <dbReference type="ChEBI" id="CHEBI:194371"/>
    </reaction>
    <physiologicalReaction direction="left-to-right" evidence="5 6">
        <dbReference type="Rhea" id="RHEA:75388"/>
    </physiologicalReaction>
</comment>
<proteinExistence type="inferred from homology"/>
<dbReference type="GO" id="GO:0016787">
    <property type="term" value="F:hydrolase activity"/>
    <property type="evidence" value="ECO:0007669"/>
    <property type="project" value="UniProtKB-KW"/>
</dbReference>
<evidence type="ECO:0000256" key="6">
    <source>
        <dbReference type="RuleBase" id="RU365002"/>
    </source>
</evidence>
<dbReference type="GO" id="GO:0006400">
    <property type="term" value="P:tRNA modification"/>
    <property type="evidence" value="ECO:0007669"/>
    <property type="project" value="TreeGrafter"/>
</dbReference>
<dbReference type="WBParaSite" id="PSAMB.scaffold12786size2585.g35090.t1">
    <property type="protein sequence ID" value="PSAMB.scaffold12786size2585.g35090.t1"/>
    <property type="gene ID" value="PSAMB.scaffold12786size2585.g35090"/>
</dbReference>
<keyword evidence="1 6" id="KW-0378">Hydrolase</keyword>
<evidence type="ECO:0000313" key="7">
    <source>
        <dbReference type="Proteomes" id="UP000887566"/>
    </source>
</evidence>
<keyword evidence="7" id="KW-1185">Reference proteome</keyword>
<dbReference type="EC" id="3.2.2.-" evidence="6"/>
<accession>A0A914UWV2</accession>
<reference evidence="8" key="1">
    <citation type="submission" date="2022-11" db="UniProtKB">
        <authorList>
            <consortium name="WormBaseParasite"/>
        </authorList>
    </citation>
    <scope>IDENTIFICATION</scope>
</reference>
<dbReference type="PANTHER" id="PTHR21314">
    <property type="entry name" value="QUEUOSINE 5'-PHOSPHATE N-GLYCOSYLASE_HYDROLASE-RELATED"/>
    <property type="match status" value="1"/>
</dbReference>
<evidence type="ECO:0000313" key="8">
    <source>
        <dbReference type="WBParaSite" id="PSAMB.scaffold12786size2585.g35090.t1"/>
    </source>
</evidence>
<dbReference type="Pfam" id="PF10343">
    <property type="entry name" value="Q_salvage"/>
    <property type="match status" value="1"/>
</dbReference>
<dbReference type="AlphaFoldDB" id="A0A914UWV2"/>
<evidence type="ECO:0000256" key="4">
    <source>
        <dbReference type="ARBA" id="ARBA00035393"/>
    </source>
</evidence>